<evidence type="ECO:0000256" key="1">
    <source>
        <dbReference type="SAM" id="SignalP"/>
    </source>
</evidence>
<feature type="signal peptide" evidence="1">
    <location>
        <begin position="1"/>
        <end position="19"/>
    </location>
</feature>
<feature type="chain" id="PRO_5040159467" evidence="1">
    <location>
        <begin position="20"/>
        <end position="80"/>
    </location>
</feature>
<sequence>MKFTAALALVLMQTAPAFAGYLCVMSDGNPNPGTSICTAAGGTPERTYPAACCLADSKKGSYENGCKDNGGIRAQYTYIC</sequence>
<reference evidence="2" key="2">
    <citation type="submission" date="2020-11" db="EMBL/GenBank/DDBJ databases">
        <title>Whole genome sequencing of Colletotrichum sp.</title>
        <authorList>
            <person name="Li H."/>
        </authorList>
    </citation>
    <scope>NUCLEOTIDE SEQUENCE</scope>
    <source>
        <strain evidence="2">CkLH20</strain>
    </source>
</reference>
<accession>A0A9P6I082</accession>
<dbReference type="OrthoDB" id="4825216at2759"/>
<reference evidence="2" key="1">
    <citation type="submission" date="2020-03" db="EMBL/GenBank/DDBJ databases">
        <authorList>
            <person name="He L."/>
        </authorList>
    </citation>
    <scope>NUCLEOTIDE SEQUENCE</scope>
    <source>
        <strain evidence="2">CkLH20</strain>
    </source>
</reference>
<proteinExistence type="predicted"/>
<keyword evidence="1" id="KW-0732">Signal</keyword>
<keyword evidence="3" id="KW-1185">Reference proteome</keyword>
<evidence type="ECO:0000313" key="3">
    <source>
        <dbReference type="Proteomes" id="UP000781932"/>
    </source>
</evidence>
<evidence type="ECO:0000313" key="2">
    <source>
        <dbReference type="EMBL" id="KAF9873397.1"/>
    </source>
</evidence>
<protein>
    <submittedName>
        <fullName evidence="2">Uncharacterized protein</fullName>
    </submittedName>
</protein>
<comment type="caution">
    <text evidence="2">The sequence shown here is derived from an EMBL/GenBank/DDBJ whole genome shotgun (WGS) entry which is preliminary data.</text>
</comment>
<dbReference type="EMBL" id="JAATWM020000032">
    <property type="protein sequence ID" value="KAF9873397.1"/>
    <property type="molecule type" value="Genomic_DNA"/>
</dbReference>
<dbReference type="Proteomes" id="UP000781932">
    <property type="component" value="Unassembled WGS sequence"/>
</dbReference>
<dbReference type="RefSeq" id="XP_038742858.1">
    <property type="nucleotide sequence ID" value="XM_038891925.1"/>
</dbReference>
<gene>
    <name evidence="2" type="ORF">CkaCkLH20_09210</name>
</gene>
<organism evidence="2 3">
    <name type="scientific">Colletotrichum karsti</name>
    <dbReference type="NCBI Taxonomy" id="1095194"/>
    <lineage>
        <taxon>Eukaryota</taxon>
        <taxon>Fungi</taxon>
        <taxon>Dikarya</taxon>
        <taxon>Ascomycota</taxon>
        <taxon>Pezizomycotina</taxon>
        <taxon>Sordariomycetes</taxon>
        <taxon>Hypocreomycetidae</taxon>
        <taxon>Glomerellales</taxon>
        <taxon>Glomerellaceae</taxon>
        <taxon>Colletotrichum</taxon>
        <taxon>Colletotrichum boninense species complex</taxon>
    </lineage>
</organism>
<dbReference type="AlphaFoldDB" id="A0A9P6I082"/>
<dbReference type="GeneID" id="62164999"/>
<name>A0A9P6I082_9PEZI</name>